<dbReference type="PROSITE" id="PS50943">
    <property type="entry name" value="HTH_CROC1"/>
    <property type="match status" value="1"/>
</dbReference>
<dbReference type="GO" id="GO:0045892">
    <property type="term" value="P:negative regulation of DNA-templated transcription"/>
    <property type="evidence" value="ECO:0007669"/>
    <property type="project" value="InterPro"/>
</dbReference>
<dbReference type="InterPro" id="IPR038099">
    <property type="entry name" value="BldD-like_C_sf"/>
</dbReference>
<dbReference type="GO" id="GO:0003677">
    <property type="term" value="F:DNA binding"/>
    <property type="evidence" value="ECO:0007669"/>
    <property type="project" value="UniProtKB-KW"/>
</dbReference>
<evidence type="ECO:0000313" key="3">
    <source>
        <dbReference type="Proteomes" id="UP000000657"/>
    </source>
</evidence>
<dbReference type="InterPro" id="IPR010982">
    <property type="entry name" value="Lambda_DNA-bd_dom_sf"/>
</dbReference>
<dbReference type="Proteomes" id="UP000000657">
    <property type="component" value="Chromosome"/>
</dbReference>
<dbReference type="KEGG" id="fal:FRAAL2776"/>
<feature type="domain" description="HTH cro/C1-type" evidence="1">
    <location>
        <begin position="10"/>
        <end position="41"/>
    </location>
</feature>
<dbReference type="STRING" id="326424.FRAAL2776"/>
<reference evidence="2 3" key="1">
    <citation type="journal article" date="2007" name="Genome Res.">
        <title>Genome characteristics of facultatively symbiotic Frankia sp. strains reflect host range and host plant biogeography.</title>
        <authorList>
            <person name="Normand P."/>
            <person name="Lapierre P."/>
            <person name="Tisa L.S."/>
            <person name="Gogarten J.P."/>
            <person name="Alloisio N."/>
            <person name="Bagnarol E."/>
            <person name="Bassi C.A."/>
            <person name="Berry A.M."/>
            <person name="Bickhart D.M."/>
            <person name="Choisne N."/>
            <person name="Couloux A."/>
            <person name="Cournoyer B."/>
            <person name="Cruveiller S."/>
            <person name="Daubin V."/>
            <person name="Demange N."/>
            <person name="Francino M.P."/>
            <person name="Goltsman E."/>
            <person name="Huang Y."/>
            <person name="Kopp O.R."/>
            <person name="Labarre L."/>
            <person name="Lapidus A."/>
            <person name="Lavire C."/>
            <person name="Marechal J."/>
            <person name="Martinez M."/>
            <person name="Mastronunzio J.E."/>
            <person name="Mullin B.C."/>
            <person name="Niemann J."/>
            <person name="Pujic P."/>
            <person name="Rawnsley T."/>
            <person name="Rouy Z."/>
            <person name="Schenowitz C."/>
            <person name="Sellstedt A."/>
            <person name="Tavares F."/>
            <person name="Tomkins J.P."/>
            <person name="Vallenet D."/>
            <person name="Valverde C."/>
            <person name="Wall L.G."/>
            <person name="Wang Y."/>
            <person name="Medigue C."/>
            <person name="Benson D.R."/>
        </authorList>
    </citation>
    <scope>NUCLEOTIDE SEQUENCE [LARGE SCALE GENOMIC DNA]</scope>
    <source>
        <strain evidence="3">DSM 45986 / CECT 9034 / ACN14a</strain>
    </source>
</reference>
<dbReference type="Gene3D" id="1.10.260.40">
    <property type="entry name" value="lambda repressor-like DNA-binding domains"/>
    <property type="match status" value="1"/>
</dbReference>
<dbReference type="HOGENOM" id="CLU_118048_0_0_11"/>
<proteinExistence type="predicted"/>
<dbReference type="CDD" id="cd16837">
    <property type="entry name" value="BldD_C_like"/>
    <property type="match status" value="1"/>
</dbReference>
<sequence length="138" mass="15197">MRSNGRWRTAAVGSYERGDRNISMAVLAELAGFYDVPVRALLSDEGRPRVERAGHLVLDLPAVNSLEGESPDQVLLKRWVQTVQQWRGDYAGRVLSLRGSDLSLLAMSLNRAEVTVMSMFREWGVLHATSSLAVPGSS</sequence>
<gene>
    <name evidence="2" type="ordered locus">FRAAL2776</name>
</gene>
<dbReference type="Pfam" id="PF21179">
    <property type="entry name" value="BldD-like_C"/>
    <property type="match status" value="1"/>
</dbReference>
<dbReference type="SUPFAM" id="SSF47413">
    <property type="entry name" value="lambda repressor-like DNA-binding domains"/>
    <property type="match status" value="1"/>
</dbReference>
<dbReference type="InterPro" id="IPR037664">
    <property type="entry name" value="BldD_C"/>
</dbReference>
<accession>Q0RM32</accession>
<protein>
    <submittedName>
        <fullName evidence="2">DNA-binding protein putative lambda repressor-like DNA-binding domain</fullName>
    </submittedName>
</protein>
<name>Q0RM32_FRAAA</name>
<keyword evidence="3" id="KW-1185">Reference proteome</keyword>
<evidence type="ECO:0000259" key="1">
    <source>
        <dbReference type="PROSITE" id="PS50943"/>
    </source>
</evidence>
<dbReference type="AlphaFoldDB" id="Q0RM32"/>
<evidence type="ECO:0000313" key="2">
    <source>
        <dbReference type="EMBL" id="CAJ61420.1"/>
    </source>
</evidence>
<organism evidence="2 3">
    <name type="scientific">Frankia alni (strain DSM 45986 / CECT 9034 / ACN14a)</name>
    <dbReference type="NCBI Taxonomy" id="326424"/>
    <lineage>
        <taxon>Bacteria</taxon>
        <taxon>Bacillati</taxon>
        <taxon>Actinomycetota</taxon>
        <taxon>Actinomycetes</taxon>
        <taxon>Frankiales</taxon>
        <taxon>Frankiaceae</taxon>
        <taxon>Frankia</taxon>
    </lineage>
</organism>
<dbReference type="eggNOG" id="COG1396">
    <property type="taxonomic scope" value="Bacteria"/>
</dbReference>
<dbReference type="Gene3D" id="1.10.10.1930">
    <property type="match status" value="1"/>
</dbReference>
<dbReference type="InterPro" id="IPR001387">
    <property type="entry name" value="Cro/C1-type_HTH"/>
</dbReference>
<dbReference type="EMBL" id="CT573213">
    <property type="protein sequence ID" value="CAJ61420.1"/>
    <property type="molecule type" value="Genomic_DNA"/>
</dbReference>